<dbReference type="GO" id="GO:0003677">
    <property type="term" value="F:DNA binding"/>
    <property type="evidence" value="ECO:0007669"/>
    <property type="project" value="UniProtKB-KW"/>
</dbReference>
<reference evidence="3 4" key="1">
    <citation type="submission" date="2012-02" db="EMBL/GenBank/DDBJ databases">
        <title>Whole genome shotgun sequence of Gordonia sputi NBRC 100414.</title>
        <authorList>
            <person name="Yoshida I."/>
            <person name="Hosoyama A."/>
            <person name="Tsuchikane K."/>
            <person name="Katsumata H."/>
            <person name="Yamazaki S."/>
            <person name="Fujita N."/>
        </authorList>
    </citation>
    <scope>NUCLEOTIDE SEQUENCE [LARGE SCALE GENOMIC DNA]</scope>
    <source>
        <strain evidence="3 4">NBRC 100414</strain>
    </source>
</reference>
<evidence type="ECO:0000313" key="4">
    <source>
        <dbReference type="Proteomes" id="UP000005845"/>
    </source>
</evidence>
<dbReference type="Pfam" id="PF13411">
    <property type="entry name" value="MerR_1"/>
    <property type="match status" value="1"/>
</dbReference>
<proteinExistence type="predicted"/>
<dbReference type="InterPro" id="IPR000551">
    <property type="entry name" value="MerR-type_HTH_dom"/>
</dbReference>
<dbReference type="InterPro" id="IPR022637">
    <property type="entry name" value="DNA_polIII_beta_cen"/>
</dbReference>
<dbReference type="EMBL" id="BAFC01000049">
    <property type="protein sequence ID" value="GAB38706.1"/>
    <property type="molecule type" value="Genomic_DNA"/>
</dbReference>
<feature type="domain" description="HTH merR-type" evidence="2">
    <location>
        <begin position="6"/>
        <end position="76"/>
    </location>
</feature>
<comment type="caution">
    <text evidence="3">The sequence shown here is derived from an EMBL/GenBank/DDBJ whole genome shotgun (WGS) entry which is preliminary data.</text>
</comment>
<dbReference type="SMART" id="SM00422">
    <property type="entry name" value="HTH_MERR"/>
    <property type="match status" value="1"/>
</dbReference>
<dbReference type="CDD" id="cd01107">
    <property type="entry name" value="HTH_BmrR"/>
    <property type="match status" value="1"/>
</dbReference>
<dbReference type="GO" id="GO:0008408">
    <property type="term" value="F:3'-5' exonuclease activity"/>
    <property type="evidence" value="ECO:0007669"/>
    <property type="project" value="InterPro"/>
</dbReference>
<evidence type="ECO:0000256" key="1">
    <source>
        <dbReference type="ARBA" id="ARBA00023125"/>
    </source>
</evidence>
<dbReference type="SUPFAM" id="SSF46955">
    <property type="entry name" value="Putative DNA-binding domain"/>
    <property type="match status" value="1"/>
</dbReference>
<dbReference type="SUPFAM" id="SSF55979">
    <property type="entry name" value="DNA clamp"/>
    <property type="match status" value="2"/>
</dbReference>
<dbReference type="RefSeq" id="WP_005204794.1">
    <property type="nucleotide sequence ID" value="NZ_BAFC01000049.1"/>
</dbReference>
<dbReference type="Pfam" id="PF02767">
    <property type="entry name" value="DNA_pol3_beta_2"/>
    <property type="match status" value="1"/>
</dbReference>
<dbReference type="AlphaFoldDB" id="H5TYZ8"/>
<evidence type="ECO:0000313" key="3">
    <source>
        <dbReference type="EMBL" id="GAB38706.1"/>
    </source>
</evidence>
<dbReference type="eggNOG" id="COG0592">
    <property type="taxonomic scope" value="Bacteria"/>
</dbReference>
<dbReference type="InterPro" id="IPR047057">
    <property type="entry name" value="MerR_fam"/>
</dbReference>
<dbReference type="GO" id="GO:0006260">
    <property type="term" value="P:DNA replication"/>
    <property type="evidence" value="ECO:0007669"/>
    <property type="project" value="InterPro"/>
</dbReference>
<dbReference type="eggNOG" id="COG0789">
    <property type="taxonomic scope" value="Bacteria"/>
</dbReference>
<gene>
    <name evidence="3" type="ORF">GOSPT_049_00320</name>
</gene>
<dbReference type="GO" id="GO:0003700">
    <property type="term" value="F:DNA-binding transcription factor activity"/>
    <property type="evidence" value="ECO:0007669"/>
    <property type="project" value="InterPro"/>
</dbReference>
<protein>
    <submittedName>
        <fullName evidence="3">Putative MerR family transcriptional regulator</fullName>
    </submittedName>
</protein>
<keyword evidence="4" id="KW-1185">Reference proteome</keyword>
<organism evidence="3 4">
    <name type="scientific">Gordonia sputi NBRC 100414</name>
    <dbReference type="NCBI Taxonomy" id="1089453"/>
    <lineage>
        <taxon>Bacteria</taxon>
        <taxon>Bacillati</taxon>
        <taxon>Actinomycetota</taxon>
        <taxon>Actinomycetes</taxon>
        <taxon>Mycobacteriales</taxon>
        <taxon>Gordoniaceae</taxon>
        <taxon>Gordonia</taxon>
    </lineage>
</organism>
<dbReference type="InterPro" id="IPR009061">
    <property type="entry name" value="DNA-bd_dom_put_sf"/>
</dbReference>
<accession>H5TYZ8</accession>
<sequence>MNDTELMSIGAFAELAGITTSALRFYDDADVLRPHRVDPASGYRFYSRSQLTRATRLRGLRAIGMPLPTINRFFEATAEQATKLIDEQVAKVNAEADEIARAATTLKASLDDAACHPLCAVAGPVLAAAVHQVLTSTADDPDFAVLRGVRVEVDADGISLTATDRYRLTTRTLVGSRLPTADHPWAATVAGEDLAASTSLLRRSPSVTLDACATTLDLRAADGNATHCRLLTADFPDRSALLDSLAPPTHRVTVGTRQFLKALERASEKVGLRVADGRAILLLPDESTRLDGTSTGHDITIWFELTTLYPALSNALGSDVILDLRSTDQPATVRSADDGDLTTLVMPCRPN</sequence>
<dbReference type="Gene3D" id="3.10.150.10">
    <property type="entry name" value="DNA Polymerase III, subunit A, domain 2"/>
    <property type="match status" value="2"/>
</dbReference>
<dbReference type="Gene3D" id="1.10.1660.10">
    <property type="match status" value="1"/>
</dbReference>
<dbReference type="PANTHER" id="PTHR30204">
    <property type="entry name" value="REDOX-CYCLING DRUG-SENSING TRANSCRIPTIONAL ACTIVATOR SOXR"/>
    <property type="match status" value="1"/>
</dbReference>
<dbReference type="GO" id="GO:0003887">
    <property type="term" value="F:DNA-directed DNA polymerase activity"/>
    <property type="evidence" value="ECO:0007669"/>
    <property type="project" value="InterPro"/>
</dbReference>
<evidence type="ECO:0000259" key="2">
    <source>
        <dbReference type="PROSITE" id="PS50937"/>
    </source>
</evidence>
<dbReference type="PROSITE" id="PS00552">
    <property type="entry name" value="HTH_MERR_1"/>
    <property type="match status" value="1"/>
</dbReference>
<name>H5TYZ8_9ACTN</name>
<dbReference type="InterPro" id="IPR046938">
    <property type="entry name" value="DNA_clamp_sf"/>
</dbReference>
<dbReference type="PANTHER" id="PTHR30204:SF97">
    <property type="entry name" value="MERR FAMILY REGULATORY PROTEIN"/>
    <property type="match status" value="1"/>
</dbReference>
<dbReference type="GO" id="GO:0009360">
    <property type="term" value="C:DNA polymerase III complex"/>
    <property type="evidence" value="ECO:0007669"/>
    <property type="project" value="InterPro"/>
</dbReference>
<dbReference type="PROSITE" id="PS50937">
    <property type="entry name" value="HTH_MERR_2"/>
    <property type="match status" value="1"/>
</dbReference>
<dbReference type="Proteomes" id="UP000005845">
    <property type="component" value="Unassembled WGS sequence"/>
</dbReference>
<keyword evidence="1" id="KW-0238">DNA-binding</keyword>